<dbReference type="AlphaFoldDB" id="A0A506XZ59"/>
<protein>
    <submittedName>
        <fullName evidence="5">GntR family transcriptional regulator</fullName>
    </submittedName>
</protein>
<dbReference type="SUPFAM" id="SSF48008">
    <property type="entry name" value="GntR ligand-binding domain-like"/>
    <property type="match status" value="1"/>
</dbReference>
<gene>
    <name evidence="5" type="ORF">FJ657_15260</name>
</gene>
<dbReference type="GO" id="GO:0003677">
    <property type="term" value="F:DNA binding"/>
    <property type="evidence" value="ECO:0007669"/>
    <property type="project" value="UniProtKB-KW"/>
</dbReference>
<dbReference type="EMBL" id="VHQG01000005">
    <property type="protein sequence ID" value="TPW74008.1"/>
    <property type="molecule type" value="Genomic_DNA"/>
</dbReference>
<evidence type="ECO:0000313" key="6">
    <source>
        <dbReference type="Proteomes" id="UP000316252"/>
    </source>
</evidence>
<dbReference type="Pfam" id="PF00392">
    <property type="entry name" value="GntR"/>
    <property type="match status" value="1"/>
</dbReference>
<dbReference type="GO" id="GO:0003700">
    <property type="term" value="F:DNA-binding transcription factor activity"/>
    <property type="evidence" value="ECO:0007669"/>
    <property type="project" value="InterPro"/>
</dbReference>
<dbReference type="PANTHER" id="PTHR43537:SF5">
    <property type="entry name" value="UXU OPERON TRANSCRIPTIONAL REGULATOR"/>
    <property type="match status" value="1"/>
</dbReference>
<dbReference type="InterPro" id="IPR008920">
    <property type="entry name" value="TF_FadR/GntR_C"/>
</dbReference>
<accession>A0A506XZ59</accession>
<keyword evidence="2" id="KW-0238">DNA-binding</keyword>
<dbReference type="InterPro" id="IPR011711">
    <property type="entry name" value="GntR_C"/>
</dbReference>
<dbReference type="SMART" id="SM00895">
    <property type="entry name" value="FCD"/>
    <property type="match status" value="1"/>
</dbReference>
<keyword evidence="3" id="KW-0804">Transcription</keyword>
<keyword evidence="1" id="KW-0805">Transcription regulation</keyword>
<proteinExistence type="predicted"/>
<evidence type="ECO:0000256" key="3">
    <source>
        <dbReference type="ARBA" id="ARBA00023163"/>
    </source>
</evidence>
<keyword evidence="6" id="KW-1185">Reference proteome</keyword>
<dbReference type="SUPFAM" id="SSF46785">
    <property type="entry name" value="Winged helix' DNA-binding domain"/>
    <property type="match status" value="1"/>
</dbReference>
<dbReference type="CDD" id="cd07377">
    <property type="entry name" value="WHTH_GntR"/>
    <property type="match status" value="1"/>
</dbReference>
<dbReference type="Proteomes" id="UP000316252">
    <property type="component" value="Unassembled WGS sequence"/>
</dbReference>
<dbReference type="RefSeq" id="WP_141164587.1">
    <property type="nucleotide sequence ID" value="NZ_VHQG01000005.1"/>
</dbReference>
<name>A0A506XZ59_9MICO</name>
<evidence type="ECO:0000256" key="2">
    <source>
        <dbReference type="ARBA" id="ARBA00023125"/>
    </source>
</evidence>
<comment type="caution">
    <text evidence="5">The sequence shown here is derived from an EMBL/GenBank/DDBJ whole genome shotgun (WGS) entry which is preliminary data.</text>
</comment>
<evidence type="ECO:0000256" key="1">
    <source>
        <dbReference type="ARBA" id="ARBA00023015"/>
    </source>
</evidence>
<dbReference type="InterPro" id="IPR036388">
    <property type="entry name" value="WH-like_DNA-bd_sf"/>
</dbReference>
<dbReference type="OrthoDB" id="9816161at2"/>
<dbReference type="Pfam" id="PF07729">
    <property type="entry name" value="FCD"/>
    <property type="match status" value="1"/>
</dbReference>
<dbReference type="InterPro" id="IPR036390">
    <property type="entry name" value="WH_DNA-bd_sf"/>
</dbReference>
<dbReference type="PROSITE" id="PS50949">
    <property type="entry name" value="HTH_GNTR"/>
    <property type="match status" value="1"/>
</dbReference>
<dbReference type="Gene3D" id="1.10.10.10">
    <property type="entry name" value="Winged helix-like DNA-binding domain superfamily/Winged helix DNA-binding domain"/>
    <property type="match status" value="1"/>
</dbReference>
<feature type="domain" description="HTH gntR-type" evidence="4">
    <location>
        <begin position="19"/>
        <end position="86"/>
    </location>
</feature>
<sequence length="230" mass="24927">MNDAVTDDATGIFESITTTSLVDRAHGQIRALIVAGKLRPGEPLKDSVLAEQMGISRSPVREALRRLEQSGLVEKSANRSYRISLLAAEDIPELASLRLADETLAVRTIVQHRYSIDSLAEHVAQLTAATGDPAAAAAADAAFHRAVVGLARLPRLAARYDDLTDQIRLALLASDIETWGRGEMLVENHTMLVDALTEALETGDARRVVRMWEVHVLGGMTAFDILDPLS</sequence>
<dbReference type="PANTHER" id="PTHR43537">
    <property type="entry name" value="TRANSCRIPTIONAL REGULATOR, GNTR FAMILY"/>
    <property type="match status" value="1"/>
</dbReference>
<dbReference type="InterPro" id="IPR000524">
    <property type="entry name" value="Tscrpt_reg_HTH_GntR"/>
</dbReference>
<reference evidence="5 6" key="1">
    <citation type="submission" date="2019-06" db="EMBL/GenBank/DDBJ databases">
        <authorList>
            <person name="Li F."/>
        </authorList>
    </citation>
    <scope>NUCLEOTIDE SEQUENCE [LARGE SCALE GENOMIC DNA]</scope>
    <source>
        <strain evidence="5 6">10F1D-1</strain>
    </source>
</reference>
<dbReference type="SMART" id="SM00345">
    <property type="entry name" value="HTH_GNTR"/>
    <property type="match status" value="1"/>
</dbReference>
<organism evidence="5 6">
    <name type="scientific">Schumannella soli</name>
    <dbReference type="NCBI Taxonomy" id="2590779"/>
    <lineage>
        <taxon>Bacteria</taxon>
        <taxon>Bacillati</taxon>
        <taxon>Actinomycetota</taxon>
        <taxon>Actinomycetes</taxon>
        <taxon>Micrococcales</taxon>
        <taxon>Microbacteriaceae</taxon>
        <taxon>Schumannella</taxon>
    </lineage>
</organism>
<evidence type="ECO:0000259" key="4">
    <source>
        <dbReference type="PROSITE" id="PS50949"/>
    </source>
</evidence>
<dbReference type="Gene3D" id="1.20.120.530">
    <property type="entry name" value="GntR ligand-binding domain-like"/>
    <property type="match status" value="1"/>
</dbReference>
<evidence type="ECO:0000313" key="5">
    <source>
        <dbReference type="EMBL" id="TPW74008.1"/>
    </source>
</evidence>
<dbReference type="PRINTS" id="PR00035">
    <property type="entry name" value="HTHGNTR"/>
</dbReference>